<gene>
    <name evidence="1" type="ORF">BDQ12DRAFT_688241</name>
</gene>
<dbReference type="EMBL" id="ML213621">
    <property type="protein sequence ID" value="TFK35502.1"/>
    <property type="molecule type" value="Genomic_DNA"/>
</dbReference>
<evidence type="ECO:0000313" key="2">
    <source>
        <dbReference type="Proteomes" id="UP000308652"/>
    </source>
</evidence>
<accession>A0A5C3LRV3</accession>
<keyword evidence="2" id="KW-1185">Reference proteome</keyword>
<sequence>MGKPDPEGSLGAAGAATLPRIDVRPQTHLWPLMDLHTIKHPMGFYHADEPVLTLLKIAAIATREPHMWAGKHEELNGKVKNDFRDLEFLLDRMVKEGKMIDGELQSAILDRGGEEKGGLWEEFWKRTERYGPKESGNLQSLFGKVNVKFEEPK</sequence>
<dbReference type="AlphaFoldDB" id="A0A5C3LRV3"/>
<name>A0A5C3LRV3_9AGAR</name>
<reference evidence="1 2" key="1">
    <citation type="journal article" date="2019" name="Nat. Ecol. Evol.">
        <title>Megaphylogeny resolves global patterns of mushroom evolution.</title>
        <authorList>
            <person name="Varga T."/>
            <person name="Krizsan K."/>
            <person name="Foldi C."/>
            <person name="Dima B."/>
            <person name="Sanchez-Garcia M."/>
            <person name="Sanchez-Ramirez S."/>
            <person name="Szollosi G.J."/>
            <person name="Szarkandi J.G."/>
            <person name="Papp V."/>
            <person name="Albert L."/>
            <person name="Andreopoulos W."/>
            <person name="Angelini C."/>
            <person name="Antonin V."/>
            <person name="Barry K.W."/>
            <person name="Bougher N.L."/>
            <person name="Buchanan P."/>
            <person name="Buyck B."/>
            <person name="Bense V."/>
            <person name="Catcheside P."/>
            <person name="Chovatia M."/>
            <person name="Cooper J."/>
            <person name="Damon W."/>
            <person name="Desjardin D."/>
            <person name="Finy P."/>
            <person name="Geml J."/>
            <person name="Haridas S."/>
            <person name="Hughes K."/>
            <person name="Justo A."/>
            <person name="Karasinski D."/>
            <person name="Kautmanova I."/>
            <person name="Kiss B."/>
            <person name="Kocsube S."/>
            <person name="Kotiranta H."/>
            <person name="LaButti K.M."/>
            <person name="Lechner B.E."/>
            <person name="Liimatainen K."/>
            <person name="Lipzen A."/>
            <person name="Lukacs Z."/>
            <person name="Mihaltcheva S."/>
            <person name="Morgado L.N."/>
            <person name="Niskanen T."/>
            <person name="Noordeloos M.E."/>
            <person name="Ohm R.A."/>
            <person name="Ortiz-Santana B."/>
            <person name="Ovrebo C."/>
            <person name="Racz N."/>
            <person name="Riley R."/>
            <person name="Savchenko A."/>
            <person name="Shiryaev A."/>
            <person name="Soop K."/>
            <person name="Spirin V."/>
            <person name="Szebenyi C."/>
            <person name="Tomsovsky M."/>
            <person name="Tulloss R.E."/>
            <person name="Uehling J."/>
            <person name="Grigoriev I.V."/>
            <person name="Vagvolgyi C."/>
            <person name="Papp T."/>
            <person name="Martin F.M."/>
            <person name="Miettinen O."/>
            <person name="Hibbett D.S."/>
            <person name="Nagy L.G."/>
        </authorList>
    </citation>
    <scope>NUCLEOTIDE SEQUENCE [LARGE SCALE GENOMIC DNA]</scope>
    <source>
        <strain evidence="1 2">CBS 166.37</strain>
    </source>
</reference>
<evidence type="ECO:0000313" key="1">
    <source>
        <dbReference type="EMBL" id="TFK35502.1"/>
    </source>
</evidence>
<organism evidence="1 2">
    <name type="scientific">Crucibulum laeve</name>
    <dbReference type="NCBI Taxonomy" id="68775"/>
    <lineage>
        <taxon>Eukaryota</taxon>
        <taxon>Fungi</taxon>
        <taxon>Dikarya</taxon>
        <taxon>Basidiomycota</taxon>
        <taxon>Agaricomycotina</taxon>
        <taxon>Agaricomycetes</taxon>
        <taxon>Agaricomycetidae</taxon>
        <taxon>Agaricales</taxon>
        <taxon>Agaricineae</taxon>
        <taxon>Nidulariaceae</taxon>
        <taxon>Crucibulum</taxon>
    </lineage>
</organism>
<dbReference type="Proteomes" id="UP000308652">
    <property type="component" value="Unassembled WGS sequence"/>
</dbReference>
<proteinExistence type="predicted"/>
<protein>
    <submittedName>
        <fullName evidence="1">Uncharacterized protein</fullName>
    </submittedName>
</protein>